<gene>
    <name evidence="4" type="ORF">E1283_00095</name>
</gene>
<evidence type="ECO:0000259" key="3">
    <source>
        <dbReference type="PROSITE" id="PS51819"/>
    </source>
</evidence>
<dbReference type="PROSITE" id="PS51819">
    <property type="entry name" value="VOC"/>
    <property type="match status" value="1"/>
</dbReference>
<keyword evidence="1" id="KW-0479">Metal-binding</keyword>
<dbReference type="OrthoDB" id="5242400at2"/>
<protein>
    <recommendedName>
        <fullName evidence="3">VOC domain-containing protein</fullName>
    </recommendedName>
</protein>
<dbReference type="RefSeq" id="WP_132815180.1">
    <property type="nucleotide sequence ID" value="NZ_SMKI01000001.1"/>
</dbReference>
<accession>A0A4R4TQT1</accession>
<dbReference type="GO" id="GO:0004493">
    <property type="term" value="F:methylmalonyl-CoA epimerase activity"/>
    <property type="evidence" value="ECO:0007669"/>
    <property type="project" value="TreeGrafter"/>
</dbReference>
<evidence type="ECO:0000313" key="4">
    <source>
        <dbReference type="EMBL" id="TDC80501.1"/>
    </source>
</evidence>
<dbReference type="PANTHER" id="PTHR43048">
    <property type="entry name" value="METHYLMALONYL-COA EPIMERASE"/>
    <property type="match status" value="1"/>
</dbReference>
<dbReference type="Gene3D" id="3.10.180.10">
    <property type="entry name" value="2,3-Dihydroxybiphenyl 1,2-Dioxygenase, domain 1"/>
    <property type="match status" value="1"/>
</dbReference>
<proteinExistence type="predicted"/>
<evidence type="ECO:0000313" key="5">
    <source>
        <dbReference type="Proteomes" id="UP000295345"/>
    </source>
</evidence>
<name>A0A4R4TQT1_9ACTN</name>
<feature type="region of interest" description="Disordered" evidence="2">
    <location>
        <begin position="145"/>
        <end position="178"/>
    </location>
</feature>
<evidence type="ECO:0000256" key="1">
    <source>
        <dbReference type="ARBA" id="ARBA00022723"/>
    </source>
</evidence>
<dbReference type="SUPFAM" id="SSF54593">
    <property type="entry name" value="Glyoxalase/Bleomycin resistance protein/Dihydroxybiphenyl dioxygenase"/>
    <property type="match status" value="1"/>
</dbReference>
<reference evidence="4 5" key="1">
    <citation type="submission" date="2019-03" db="EMBL/GenBank/DDBJ databases">
        <title>Draft genome sequences of novel Actinobacteria.</title>
        <authorList>
            <person name="Sahin N."/>
            <person name="Ay H."/>
            <person name="Saygin H."/>
        </authorList>
    </citation>
    <scope>NUCLEOTIDE SEQUENCE [LARGE SCALE GENOMIC DNA]</scope>
    <source>
        <strain evidence="4 5">DSM 41900</strain>
    </source>
</reference>
<dbReference type="GO" id="GO:0046491">
    <property type="term" value="P:L-methylmalonyl-CoA metabolic process"/>
    <property type="evidence" value="ECO:0007669"/>
    <property type="project" value="TreeGrafter"/>
</dbReference>
<dbReference type="EMBL" id="SMKI01000001">
    <property type="protein sequence ID" value="TDC80501.1"/>
    <property type="molecule type" value="Genomic_DNA"/>
</dbReference>
<keyword evidence="5" id="KW-1185">Reference proteome</keyword>
<sequence length="178" mass="19444">MSSPVFRHCGLTVSDIDRSLMFWRDALGLELVARQSQDRGYIEVITQEPGAHVHQAHLRFPGSDDFIELLQYVTPRGEPRKLLPRDPGGGHVAVTCDDLPALLARLEAAGGRRFADPVALDHGINAGALVVYLRDLDEHIVELVQPPRPRAEPDHGGRKAATGSPSDPAEPEAVRDVK</sequence>
<organism evidence="4 5">
    <name type="scientific">Streptomyces hainanensis</name>
    <dbReference type="NCBI Taxonomy" id="402648"/>
    <lineage>
        <taxon>Bacteria</taxon>
        <taxon>Bacillati</taxon>
        <taxon>Actinomycetota</taxon>
        <taxon>Actinomycetes</taxon>
        <taxon>Kitasatosporales</taxon>
        <taxon>Streptomycetaceae</taxon>
        <taxon>Streptomyces</taxon>
    </lineage>
</organism>
<dbReference type="GO" id="GO:0046872">
    <property type="term" value="F:metal ion binding"/>
    <property type="evidence" value="ECO:0007669"/>
    <property type="project" value="UniProtKB-KW"/>
</dbReference>
<dbReference type="Pfam" id="PF00903">
    <property type="entry name" value="Glyoxalase"/>
    <property type="match status" value="1"/>
</dbReference>
<dbReference type="InterPro" id="IPR051785">
    <property type="entry name" value="MMCE/EMCE_epimerase"/>
</dbReference>
<feature type="domain" description="VOC" evidence="3">
    <location>
        <begin position="5"/>
        <end position="146"/>
    </location>
</feature>
<dbReference type="PANTHER" id="PTHR43048:SF3">
    <property type="entry name" value="METHYLMALONYL-COA EPIMERASE, MITOCHONDRIAL"/>
    <property type="match status" value="1"/>
</dbReference>
<comment type="caution">
    <text evidence="4">The sequence shown here is derived from an EMBL/GenBank/DDBJ whole genome shotgun (WGS) entry which is preliminary data.</text>
</comment>
<dbReference type="InterPro" id="IPR029068">
    <property type="entry name" value="Glyas_Bleomycin-R_OHBP_Dase"/>
</dbReference>
<dbReference type="Proteomes" id="UP000295345">
    <property type="component" value="Unassembled WGS sequence"/>
</dbReference>
<dbReference type="AlphaFoldDB" id="A0A4R4TQT1"/>
<dbReference type="InterPro" id="IPR004360">
    <property type="entry name" value="Glyas_Fos-R_dOase_dom"/>
</dbReference>
<evidence type="ECO:0000256" key="2">
    <source>
        <dbReference type="SAM" id="MobiDB-lite"/>
    </source>
</evidence>
<dbReference type="InterPro" id="IPR037523">
    <property type="entry name" value="VOC_core"/>
</dbReference>